<evidence type="ECO:0000313" key="8">
    <source>
        <dbReference type="Proteomes" id="UP000315010"/>
    </source>
</evidence>
<evidence type="ECO:0000313" key="7">
    <source>
        <dbReference type="EMBL" id="TWT80809.1"/>
    </source>
</evidence>
<dbReference type="SUPFAM" id="SSF52833">
    <property type="entry name" value="Thioredoxin-like"/>
    <property type="match status" value="1"/>
</dbReference>
<evidence type="ECO:0000256" key="4">
    <source>
        <dbReference type="PROSITE-ProRule" id="PRU00433"/>
    </source>
</evidence>
<dbReference type="InterPro" id="IPR036939">
    <property type="entry name" value="Cu2_ascorb_mOase_N_sf"/>
</dbReference>
<dbReference type="InterPro" id="IPR036249">
    <property type="entry name" value="Thioredoxin-like_sf"/>
</dbReference>
<name>A0A5C5Z0I3_9BACT</name>
<dbReference type="CDD" id="cd02969">
    <property type="entry name" value="PRX_like1"/>
    <property type="match status" value="1"/>
</dbReference>
<dbReference type="Gene3D" id="2.60.120.310">
    <property type="entry name" value="Copper type II, ascorbate-dependent monooxygenase, N-terminal domain"/>
    <property type="match status" value="1"/>
</dbReference>
<dbReference type="GO" id="GO:0005507">
    <property type="term" value="F:copper ion binding"/>
    <property type="evidence" value="ECO:0007669"/>
    <property type="project" value="InterPro"/>
</dbReference>
<reference evidence="7 8" key="1">
    <citation type="submission" date="2019-02" db="EMBL/GenBank/DDBJ databases">
        <title>Deep-cultivation of Planctomycetes and their phenomic and genomic characterization uncovers novel biology.</title>
        <authorList>
            <person name="Wiegand S."/>
            <person name="Jogler M."/>
            <person name="Boedeker C."/>
            <person name="Pinto D."/>
            <person name="Vollmers J."/>
            <person name="Rivas-Marin E."/>
            <person name="Kohn T."/>
            <person name="Peeters S.H."/>
            <person name="Heuer A."/>
            <person name="Rast P."/>
            <person name="Oberbeckmann S."/>
            <person name="Bunk B."/>
            <person name="Jeske O."/>
            <person name="Meyerdierks A."/>
            <person name="Storesund J.E."/>
            <person name="Kallscheuer N."/>
            <person name="Luecker S."/>
            <person name="Lage O.M."/>
            <person name="Pohl T."/>
            <person name="Merkel B.J."/>
            <person name="Hornburger P."/>
            <person name="Mueller R.-W."/>
            <person name="Bruemmer F."/>
            <person name="Labrenz M."/>
            <person name="Spormann A.M."/>
            <person name="Op Den Camp H."/>
            <person name="Overmann J."/>
            <person name="Amann R."/>
            <person name="Jetten M.S.M."/>
            <person name="Mascher T."/>
            <person name="Medema M.H."/>
            <person name="Devos D.P."/>
            <person name="Kaster A.-K."/>
            <person name="Ovreas L."/>
            <person name="Rohde M."/>
            <person name="Galperin M.Y."/>
            <person name="Jogler C."/>
        </authorList>
    </citation>
    <scope>NUCLEOTIDE SEQUENCE [LARGE SCALE GENOMIC DNA]</scope>
    <source>
        <strain evidence="7 8">CA13</strain>
    </source>
</reference>
<dbReference type="SUPFAM" id="SSF49742">
    <property type="entry name" value="PHM/PNGase F"/>
    <property type="match status" value="2"/>
</dbReference>
<protein>
    <submittedName>
        <fullName evidence="7">Thiol-disulfide oxidoreductase ResA</fullName>
    </submittedName>
</protein>
<dbReference type="AlphaFoldDB" id="A0A5C5Z0I3"/>
<evidence type="ECO:0000259" key="5">
    <source>
        <dbReference type="PROSITE" id="PS51007"/>
    </source>
</evidence>
<keyword evidence="2 4" id="KW-0408">Iron</keyword>
<dbReference type="InterPro" id="IPR000866">
    <property type="entry name" value="AhpC/TSA"/>
</dbReference>
<accession>A0A5C5Z0I3</accession>
<dbReference type="Gene3D" id="3.40.30.10">
    <property type="entry name" value="Glutaredoxin"/>
    <property type="match status" value="1"/>
</dbReference>
<dbReference type="GO" id="GO:0016209">
    <property type="term" value="F:antioxidant activity"/>
    <property type="evidence" value="ECO:0007669"/>
    <property type="project" value="InterPro"/>
</dbReference>
<gene>
    <name evidence="7" type="primary">resA_2</name>
    <name evidence="7" type="ORF">CA13_22550</name>
</gene>
<dbReference type="GO" id="GO:0009055">
    <property type="term" value="F:electron transfer activity"/>
    <property type="evidence" value="ECO:0007669"/>
    <property type="project" value="InterPro"/>
</dbReference>
<dbReference type="InterPro" id="IPR047262">
    <property type="entry name" value="PRX-like1"/>
</dbReference>
<dbReference type="Pfam" id="PF00578">
    <property type="entry name" value="AhpC-TSA"/>
    <property type="match status" value="1"/>
</dbReference>
<organism evidence="7 8">
    <name type="scientific">Novipirellula herctigrandis</name>
    <dbReference type="NCBI Taxonomy" id="2527986"/>
    <lineage>
        <taxon>Bacteria</taxon>
        <taxon>Pseudomonadati</taxon>
        <taxon>Planctomycetota</taxon>
        <taxon>Planctomycetia</taxon>
        <taxon>Pirellulales</taxon>
        <taxon>Pirellulaceae</taxon>
        <taxon>Novipirellula</taxon>
    </lineage>
</organism>
<evidence type="ECO:0000259" key="6">
    <source>
        <dbReference type="PROSITE" id="PS51352"/>
    </source>
</evidence>
<dbReference type="PROSITE" id="PS51007">
    <property type="entry name" value="CYTC"/>
    <property type="match status" value="1"/>
</dbReference>
<dbReference type="PANTHER" id="PTHR43640:SF1">
    <property type="entry name" value="THIOREDOXIN-DEPENDENT PEROXIREDOXIN"/>
    <property type="match status" value="1"/>
</dbReference>
<sequence length="590" mass="66070">MRGLYYCFLVGMLCLDAVHLSRCDSAQPTAPVSQEDMSQQNSPLGQTVTDFTLTNAYGKSVSLSDFENHAMVAVVFLGTECPLAKLYGPRLNELQATFAGQGLMILGINSNKQDSLTELAAYGHRHQISFPLLKDKGNRIADVMKAERTPEVFLLDRNRVVRYHGRIDDQYGVGYSRDKKINSDLEIAIEELASGKPISNPSTEAVGCHIGRVKQVETTGQVTFNKDIAPIFNARCVTCHREGEIAPFTLTCYDDVLGWEDTILEVIDNNRMPPWSADPAHGEFANDARLGETEKQQIADWVDGGMPEGEPGDLPDPPVFTAGWRITPPDQVIAMREMPFEVPAEGIVDYQRFVVDPQWDEDKYIVAAEARPENRSVVHHILVYVIPPGGRRPDLRQVLVGYAPGSLPVELHDGVAIHVQAGSKLLFEMHYTPNGTAQSDLSYAGFCFTEKGNVRKHLQGRIAINPKFEIPAGASNHEVFAHYRAKQDELLISMTPHMHLRGKAFQYEARFPSGATEVLLNVPAYDFNWQLKYILREPRKLPRGTLIECRAIFDNSKYNLHNPDPTRSVRWGDQSWDEMMIGFMDTIPTE</sequence>
<proteinExistence type="predicted"/>
<keyword evidence="1 4" id="KW-0479">Metal-binding</keyword>
<dbReference type="Proteomes" id="UP000315010">
    <property type="component" value="Unassembled WGS sequence"/>
</dbReference>
<dbReference type="PANTHER" id="PTHR43640">
    <property type="entry name" value="OS07G0260300 PROTEIN"/>
    <property type="match status" value="1"/>
</dbReference>
<dbReference type="EMBL" id="SJPJ01000001">
    <property type="protein sequence ID" value="TWT80809.1"/>
    <property type="molecule type" value="Genomic_DNA"/>
</dbReference>
<dbReference type="Gene3D" id="2.60.120.230">
    <property type="match status" value="1"/>
</dbReference>
<evidence type="ECO:0000256" key="2">
    <source>
        <dbReference type="ARBA" id="ARBA00023004"/>
    </source>
</evidence>
<keyword evidence="3" id="KW-1015">Disulfide bond</keyword>
<dbReference type="InterPro" id="IPR009056">
    <property type="entry name" value="Cyt_c-like_dom"/>
</dbReference>
<feature type="domain" description="Cytochrome c" evidence="5">
    <location>
        <begin position="215"/>
        <end position="306"/>
    </location>
</feature>
<dbReference type="GO" id="GO:0016715">
    <property type="term" value="F:oxidoreductase activity, acting on paired donors, with incorporation or reduction of molecular oxygen, reduced ascorbate as one donor, and incorporation of one atom of oxygen"/>
    <property type="evidence" value="ECO:0007669"/>
    <property type="project" value="InterPro"/>
</dbReference>
<evidence type="ECO:0000256" key="3">
    <source>
        <dbReference type="ARBA" id="ARBA00023157"/>
    </source>
</evidence>
<dbReference type="RefSeq" id="WP_419194153.1">
    <property type="nucleotide sequence ID" value="NZ_SJPJ01000001.1"/>
</dbReference>
<keyword evidence="8" id="KW-1185">Reference proteome</keyword>
<feature type="domain" description="Thioredoxin" evidence="6">
    <location>
        <begin position="42"/>
        <end position="194"/>
    </location>
</feature>
<dbReference type="GO" id="GO:0020037">
    <property type="term" value="F:heme binding"/>
    <property type="evidence" value="ECO:0007669"/>
    <property type="project" value="InterPro"/>
</dbReference>
<comment type="caution">
    <text evidence="7">The sequence shown here is derived from an EMBL/GenBank/DDBJ whole genome shotgun (WGS) entry which is preliminary data.</text>
</comment>
<evidence type="ECO:0000256" key="1">
    <source>
        <dbReference type="ARBA" id="ARBA00022723"/>
    </source>
</evidence>
<dbReference type="InterPro" id="IPR013766">
    <property type="entry name" value="Thioredoxin_domain"/>
</dbReference>
<dbReference type="InterPro" id="IPR014784">
    <property type="entry name" value="Cu2_ascorb_mOase-like_C"/>
</dbReference>
<dbReference type="InterPro" id="IPR008977">
    <property type="entry name" value="PHM/PNGase_F_dom_sf"/>
</dbReference>
<dbReference type="PROSITE" id="PS51352">
    <property type="entry name" value="THIOREDOXIN_2"/>
    <property type="match status" value="1"/>
</dbReference>
<keyword evidence="4" id="KW-0349">Heme</keyword>